<evidence type="ECO:0000313" key="9">
    <source>
        <dbReference type="Proteomes" id="UP000747542"/>
    </source>
</evidence>
<name>A0A8J5JVM9_HOMAM</name>
<dbReference type="Proteomes" id="UP000747542">
    <property type="component" value="Unassembled WGS sequence"/>
</dbReference>
<dbReference type="EMBL" id="JAHLQT010028706">
    <property type="protein sequence ID" value="KAG7161938.1"/>
    <property type="molecule type" value="Genomic_DNA"/>
</dbReference>
<comment type="similarity">
    <text evidence="1">Belongs to the RAD52 family.</text>
</comment>
<feature type="compositionally biased region" description="Polar residues" evidence="7">
    <location>
        <begin position="303"/>
        <end position="325"/>
    </location>
</feature>
<organism evidence="8 9">
    <name type="scientific">Homarus americanus</name>
    <name type="common">American lobster</name>
    <dbReference type="NCBI Taxonomy" id="6706"/>
    <lineage>
        <taxon>Eukaryota</taxon>
        <taxon>Metazoa</taxon>
        <taxon>Ecdysozoa</taxon>
        <taxon>Arthropoda</taxon>
        <taxon>Crustacea</taxon>
        <taxon>Multicrustacea</taxon>
        <taxon>Malacostraca</taxon>
        <taxon>Eumalacostraca</taxon>
        <taxon>Eucarida</taxon>
        <taxon>Decapoda</taxon>
        <taxon>Pleocyemata</taxon>
        <taxon>Astacidea</taxon>
        <taxon>Nephropoidea</taxon>
        <taxon>Nephropidae</taxon>
        <taxon>Homarus</taxon>
    </lineage>
</organism>
<gene>
    <name evidence="8" type="primary">RAD52-L1</name>
    <name evidence="8" type="ORF">Hamer_G019953</name>
</gene>
<comment type="caution">
    <text evidence="8">The sequence shown here is derived from an EMBL/GenBank/DDBJ whole genome shotgun (WGS) entry which is preliminary data.</text>
</comment>
<dbReference type="InterPro" id="IPR042525">
    <property type="entry name" value="Rad52_Rad59_Rad22_sf"/>
</dbReference>
<dbReference type="InterPro" id="IPR041247">
    <property type="entry name" value="Rad52_fam"/>
</dbReference>
<feature type="compositionally biased region" description="Basic residues" evidence="7">
    <location>
        <begin position="695"/>
        <end position="704"/>
    </location>
</feature>
<keyword evidence="9" id="KW-1185">Reference proteome</keyword>
<protein>
    <recommendedName>
        <fullName evidence="6">DNA repair protein RAD52 homolog</fullName>
    </recommendedName>
</protein>
<dbReference type="NCBIfam" id="TIGR00607">
    <property type="entry name" value="rad52"/>
    <property type="match status" value="1"/>
</dbReference>
<dbReference type="GO" id="GO:0010792">
    <property type="term" value="P:DNA double-strand break processing involved in repair via single-strand annealing"/>
    <property type="evidence" value="ECO:0007669"/>
    <property type="project" value="UniProtKB-ARBA"/>
</dbReference>
<feature type="compositionally biased region" description="Polar residues" evidence="7">
    <location>
        <begin position="465"/>
        <end position="481"/>
    </location>
</feature>
<dbReference type="Pfam" id="PF04098">
    <property type="entry name" value="Rad52_Rad22"/>
    <property type="match status" value="1"/>
</dbReference>
<feature type="region of interest" description="Disordered" evidence="7">
    <location>
        <begin position="429"/>
        <end position="485"/>
    </location>
</feature>
<sequence>MCDEEESVAGNSDPADQDMEVEVTETVDSQSTETGASGSEFLACLPFPQPSVSAGGCRQHWHRQESRHDPLPSSCQLRVSRAWKPGCWMVEPSKNACFTQFTGDEQAAIQNVLRQKLGPSFISQRPGAGAQRIAYIEGWRLVSLANEIFGFNGWSHSVTNQTIDFVDHYNGRYYVGVSARVRVQLKDGAFHEDIGYGVCEGMKSKALSLEKARKEAVTDGLKRALKSFGNALGNCLSNKDYLRFIGKAPAAPVPGINSKDLLHQDVHTGLAQTRKRVLDESRGKRQNCQVSGSRATKEHIPSMSDTTPGEVSNISSHTGLSNSELNNAEVSLNDVKASSQMRNVLNKSTPLNEPTVDEVKSSVKDTSQGTVAGDPAEASLKLTIQQVTDCTNNYLKNMTGLKEITKERENSPNSFIGFTKDMIVHSPISKSNSNEVDEYKSERKRRQREKQQAFKMKMKDRHPSVNPSHGTTPNKPDTASEASLFDNGDDVVGEDDPAFWAQLMTQQLMEARQEEKQTESFAYSLGLAPSRTKEKYENQHSNIGFVGRASTSAAHGLIAGLNDRNLVKSGDSSSVNQQNGNFVAKNVFTSSFKSTNSSVRPGDTTLPVADSFGNKSDVTGKSIMNENVQIKMEKQHYVEKLAQGSYNSLYSDGEDSSVWRSPRTNKGNTHKYEDFKLPLTRNNGHNDGRSSPVFSKKRKTEGSV</sequence>
<dbReference type="GO" id="GO:0000730">
    <property type="term" value="P:DNA recombinase assembly"/>
    <property type="evidence" value="ECO:0007669"/>
    <property type="project" value="InterPro"/>
</dbReference>
<evidence type="ECO:0000256" key="7">
    <source>
        <dbReference type="SAM" id="MobiDB-lite"/>
    </source>
</evidence>
<evidence type="ECO:0000256" key="2">
    <source>
        <dbReference type="ARBA" id="ARBA00022763"/>
    </source>
</evidence>
<feature type="region of interest" description="Disordered" evidence="7">
    <location>
        <begin position="274"/>
        <end position="325"/>
    </location>
</feature>
<dbReference type="AlphaFoldDB" id="A0A8J5JVM9"/>
<evidence type="ECO:0000256" key="3">
    <source>
        <dbReference type="ARBA" id="ARBA00023172"/>
    </source>
</evidence>
<comment type="function">
    <text evidence="5">Involved in double-stranded break repair. Plays a central role in genetic recombination and DNA repair by promoting the annealing of complementary single-stranded DNA and by stimulation of the RAD51 recombinase.</text>
</comment>
<evidence type="ECO:0000256" key="1">
    <source>
        <dbReference type="ARBA" id="ARBA00006638"/>
    </source>
</evidence>
<dbReference type="InterPro" id="IPR007232">
    <property type="entry name" value="Rad52_Rad59_Rad22"/>
</dbReference>
<dbReference type="FunFam" id="3.30.390.80:FF:000001">
    <property type="entry name" value="DNA repair protein RAD52 homolog"/>
    <property type="match status" value="1"/>
</dbReference>
<dbReference type="SUPFAM" id="SSF54768">
    <property type="entry name" value="dsRNA-binding domain-like"/>
    <property type="match status" value="1"/>
</dbReference>
<evidence type="ECO:0000256" key="5">
    <source>
        <dbReference type="ARBA" id="ARBA00053354"/>
    </source>
</evidence>
<dbReference type="PANTHER" id="PTHR12132">
    <property type="entry name" value="DNA REPAIR AND RECOMBINATION PROTEIN RAD52, RAD59"/>
    <property type="match status" value="1"/>
</dbReference>
<reference evidence="8" key="1">
    <citation type="journal article" date="2021" name="Sci. Adv.">
        <title>The American lobster genome reveals insights on longevity, neural, and immune adaptations.</title>
        <authorList>
            <person name="Polinski J.M."/>
            <person name="Zimin A.V."/>
            <person name="Clark K.F."/>
            <person name="Kohn A.B."/>
            <person name="Sadowski N."/>
            <person name="Timp W."/>
            <person name="Ptitsyn A."/>
            <person name="Khanna P."/>
            <person name="Romanova D.Y."/>
            <person name="Williams P."/>
            <person name="Greenwood S.J."/>
            <person name="Moroz L.L."/>
            <person name="Walt D.R."/>
            <person name="Bodnar A.G."/>
        </authorList>
    </citation>
    <scope>NUCLEOTIDE SEQUENCE</scope>
    <source>
        <strain evidence="8">GMGI-L3</strain>
    </source>
</reference>
<dbReference type="GO" id="GO:0005634">
    <property type="term" value="C:nucleus"/>
    <property type="evidence" value="ECO:0007669"/>
    <property type="project" value="InterPro"/>
</dbReference>
<keyword evidence="2" id="KW-0227">DNA damage</keyword>
<dbReference type="InterPro" id="IPR004585">
    <property type="entry name" value="DNA_recomb/repair_Rad52"/>
</dbReference>
<keyword evidence="4" id="KW-0234">DNA repair</keyword>
<evidence type="ECO:0000256" key="4">
    <source>
        <dbReference type="ARBA" id="ARBA00023204"/>
    </source>
</evidence>
<dbReference type="Gene3D" id="3.30.390.80">
    <property type="entry name" value="DNA repair protein Rad52/59/22"/>
    <property type="match status" value="1"/>
</dbReference>
<feature type="region of interest" description="Disordered" evidence="7">
    <location>
        <begin position="651"/>
        <end position="704"/>
    </location>
</feature>
<evidence type="ECO:0000313" key="8">
    <source>
        <dbReference type="EMBL" id="KAG7161938.1"/>
    </source>
</evidence>
<dbReference type="PANTHER" id="PTHR12132:SF1">
    <property type="entry name" value="DNA REPAIR PROTEIN RAD52 HOMOLOG"/>
    <property type="match status" value="1"/>
</dbReference>
<proteinExistence type="inferred from homology"/>
<accession>A0A8J5JVM9</accession>
<feature type="compositionally biased region" description="Polar residues" evidence="7">
    <location>
        <begin position="658"/>
        <end position="667"/>
    </location>
</feature>
<dbReference type="GO" id="GO:0006312">
    <property type="term" value="P:mitotic recombination"/>
    <property type="evidence" value="ECO:0007669"/>
    <property type="project" value="TreeGrafter"/>
</dbReference>
<evidence type="ECO:0000256" key="6">
    <source>
        <dbReference type="ARBA" id="ARBA00073403"/>
    </source>
</evidence>
<keyword evidence="3" id="KW-0233">DNA recombination</keyword>